<evidence type="ECO:0008006" key="4">
    <source>
        <dbReference type="Google" id="ProtNLM"/>
    </source>
</evidence>
<evidence type="ECO:0000313" key="2">
    <source>
        <dbReference type="EMBL" id="KAK7043128.1"/>
    </source>
</evidence>
<evidence type="ECO:0000256" key="1">
    <source>
        <dbReference type="SAM" id="Coils"/>
    </source>
</evidence>
<keyword evidence="3" id="KW-1185">Reference proteome</keyword>
<dbReference type="EMBL" id="JAYKXP010000029">
    <property type="protein sequence ID" value="KAK7043128.1"/>
    <property type="molecule type" value="Genomic_DNA"/>
</dbReference>
<evidence type="ECO:0000313" key="3">
    <source>
        <dbReference type="Proteomes" id="UP001383192"/>
    </source>
</evidence>
<feature type="coiled-coil region" evidence="1">
    <location>
        <begin position="38"/>
        <end position="65"/>
    </location>
</feature>
<dbReference type="InterPro" id="IPR032675">
    <property type="entry name" value="LRR_dom_sf"/>
</dbReference>
<reference evidence="2 3" key="1">
    <citation type="submission" date="2024-01" db="EMBL/GenBank/DDBJ databases">
        <title>A draft genome for a cacao thread blight-causing isolate of Paramarasmius palmivorus.</title>
        <authorList>
            <person name="Baruah I.K."/>
            <person name="Bukari Y."/>
            <person name="Amoako-Attah I."/>
            <person name="Meinhardt L.W."/>
            <person name="Bailey B.A."/>
            <person name="Cohen S.P."/>
        </authorList>
    </citation>
    <scope>NUCLEOTIDE SEQUENCE [LARGE SCALE GENOMIC DNA]</scope>
    <source>
        <strain evidence="2 3">GH-12</strain>
    </source>
</reference>
<organism evidence="2 3">
    <name type="scientific">Paramarasmius palmivorus</name>
    <dbReference type="NCBI Taxonomy" id="297713"/>
    <lineage>
        <taxon>Eukaryota</taxon>
        <taxon>Fungi</taxon>
        <taxon>Dikarya</taxon>
        <taxon>Basidiomycota</taxon>
        <taxon>Agaricomycotina</taxon>
        <taxon>Agaricomycetes</taxon>
        <taxon>Agaricomycetidae</taxon>
        <taxon>Agaricales</taxon>
        <taxon>Marasmiineae</taxon>
        <taxon>Marasmiaceae</taxon>
        <taxon>Paramarasmius</taxon>
    </lineage>
</organism>
<dbReference type="Gene3D" id="3.80.10.10">
    <property type="entry name" value="Ribonuclease Inhibitor"/>
    <property type="match status" value="1"/>
</dbReference>
<dbReference type="Gene3D" id="1.20.1280.50">
    <property type="match status" value="1"/>
</dbReference>
<accession>A0AAW0CTG4</accession>
<dbReference type="AlphaFoldDB" id="A0AAW0CTG4"/>
<gene>
    <name evidence="2" type="ORF">VNI00_008482</name>
</gene>
<sequence>MNRCEHCPHCCVPAQAVGAVEAYLSQQPKNHVISDSEAPKLNNLIQKAERELEKYGNKLQDLIEASEKEKIRISSAIYQLRAMVKPSIHRLAPEILSLIFTICWEDTREDELWSSKSPIRSMALTFSHVCNRWRALARSLPQIWSHIRLVFEDKCTRVVAVKLHDFMKFCLDKSGEHPLRLSITNDDSLSNLHIPAVRDAFKHCHRWKDVSLSVWDHGDLVDPPNALPLLETLKVHIQPPGPNRFHKHGIATPRLRFLEMSHIQNANLDLKSLSQLTLTGAGYSLSNVLGILQSCRVLRKISFHMFAEDDLRLPEAYSDINSPLESLEVGGFRHGGILFQRITLPHLAHLSVGGYMDRGEVPRFPVTEFCQFLARSQPPLTALHISRLTIEHHRFLDMLASAPSIQILEVVNPSSTYSDLPLIDAFLEQMNFSLLQSSFRLVEQYRDTPLLPNLSELIFDFQFQPFSTRRLYSMLRSRRDKERWPKDCTGQTQLQAFTLKCNPMHLDVYYRSRLEHLEEEGLKMTINYHHVFGL</sequence>
<dbReference type="Proteomes" id="UP001383192">
    <property type="component" value="Unassembled WGS sequence"/>
</dbReference>
<name>A0AAW0CTG4_9AGAR</name>
<keyword evidence="1" id="KW-0175">Coiled coil</keyword>
<proteinExistence type="predicted"/>
<dbReference type="SUPFAM" id="SSF52047">
    <property type="entry name" value="RNI-like"/>
    <property type="match status" value="1"/>
</dbReference>
<protein>
    <recommendedName>
        <fullName evidence="4">F-box domain-containing protein</fullName>
    </recommendedName>
</protein>
<comment type="caution">
    <text evidence="2">The sequence shown here is derived from an EMBL/GenBank/DDBJ whole genome shotgun (WGS) entry which is preliminary data.</text>
</comment>